<comment type="caution">
    <text evidence="1">The sequence shown here is derived from an EMBL/GenBank/DDBJ whole genome shotgun (WGS) entry which is preliminary data.</text>
</comment>
<sequence length="63" mass="7313">MVKALIFDFDGLILDTETSEYRALQEIFKEHSAELPLVFGDVDHKMESMAELELKELMTMLYS</sequence>
<dbReference type="InterPro" id="IPR023214">
    <property type="entry name" value="HAD_sf"/>
</dbReference>
<dbReference type="AlphaFoldDB" id="A0A366XZM1"/>
<dbReference type="Gene3D" id="1.10.150.240">
    <property type="entry name" value="Putative phosphatase, domain 2"/>
    <property type="match status" value="1"/>
</dbReference>
<evidence type="ECO:0008006" key="3">
    <source>
        <dbReference type="Google" id="ProtNLM"/>
    </source>
</evidence>
<keyword evidence="2" id="KW-1185">Reference proteome</keyword>
<dbReference type="InterPro" id="IPR041492">
    <property type="entry name" value="HAD_2"/>
</dbReference>
<dbReference type="OrthoDB" id="9797743at2"/>
<dbReference type="SUPFAM" id="SSF56784">
    <property type="entry name" value="HAD-like"/>
    <property type="match status" value="1"/>
</dbReference>
<dbReference type="EMBL" id="QOCW01000011">
    <property type="protein sequence ID" value="RBW69371.1"/>
    <property type="molecule type" value="Genomic_DNA"/>
</dbReference>
<reference evidence="1 2" key="1">
    <citation type="submission" date="2018-07" db="EMBL/GenBank/DDBJ databases">
        <title>Lottiidibacillus patelloidae gen. nov., sp. nov., isolated from the intestinal tract of a marine limpet and the reclassification of B. taeanensis BH030017T, B. algicola KMM 3737T and B. hwajinpoensis SW-72T as genus Lottiidibacillus.</title>
        <authorList>
            <person name="Liu R."/>
            <person name="Huang Z."/>
        </authorList>
    </citation>
    <scope>NUCLEOTIDE SEQUENCE [LARGE SCALE GENOMIC DNA]</scope>
    <source>
        <strain evidence="1 2">BH030017</strain>
    </source>
</reference>
<dbReference type="InterPro" id="IPR036412">
    <property type="entry name" value="HAD-like_sf"/>
</dbReference>
<dbReference type="Gene3D" id="3.40.50.1000">
    <property type="entry name" value="HAD superfamily/HAD-like"/>
    <property type="match status" value="1"/>
</dbReference>
<accession>A0A366XZM1</accession>
<proteinExistence type="predicted"/>
<gene>
    <name evidence="1" type="ORF">DS031_12105</name>
</gene>
<name>A0A366XZM1_9BACI</name>
<dbReference type="Pfam" id="PF13419">
    <property type="entry name" value="HAD_2"/>
    <property type="match status" value="1"/>
</dbReference>
<dbReference type="Proteomes" id="UP000253314">
    <property type="component" value="Unassembled WGS sequence"/>
</dbReference>
<evidence type="ECO:0000313" key="1">
    <source>
        <dbReference type="EMBL" id="RBW69371.1"/>
    </source>
</evidence>
<dbReference type="InterPro" id="IPR023198">
    <property type="entry name" value="PGP-like_dom2"/>
</dbReference>
<organism evidence="1 2">
    <name type="scientific">Bacillus taeanensis</name>
    <dbReference type="NCBI Taxonomy" id="273032"/>
    <lineage>
        <taxon>Bacteria</taxon>
        <taxon>Bacillati</taxon>
        <taxon>Bacillota</taxon>
        <taxon>Bacilli</taxon>
        <taxon>Bacillales</taxon>
        <taxon>Bacillaceae</taxon>
        <taxon>Bacillus</taxon>
    </lineage>
</organism>
<protein>
    <recommendedName>
        <fullName evidence="3">HAD family phosphatase</fullName>
    </recommendedName>
</protein>
<evidence type="ECO:0000313" key="2">
    <source>
        <dbReference type="Proteomes" id="UP000253314"/>
    </source>
</evidence>